<dbReference type="EMBL" id="JADBJN010000002">
    <property type="protein sequence ID" value="KAG5678165.1"/>
    <property type="molecule type" value="Genomic_DNA"/>
</dbReference>
<name>A0A9J6C898_POLVA</name>
<proteinExistence type="predicted"/>
<keyword evidence="1 2" id="KW-0732">Signal</keyword>
<dbReference type="Proteomes" id="UP001107558">
    <property type="component" value="Chromosome 2"/>
</dbReference>
<reference evidence="3" key="1">
    <citation type="submission" date="2021-03" db="EMBL/GenBank/DDBJ databases">
        <title>Chromosome level genome of the anhydrobiotic midge Polypedilum vanderplanki.</title>
        <authorList>
            <person name="Yoshida Y."/>
            <person name="Kikawada T."/>
            <person name="Gusev O."/>
        </authorList>
    </citation>
    <scope>NUCLEOTIDE SEQUENCE</scope>
    <source>
        <strain evidence="3">NIAS01</strain>
        <tissue evidence="3">Whole body or cell culture</tissue>
    </source>
</reference>
<dbReference type="AlphaFoldDB" id="A0A9J6C898"/>
<evidence type="ECO:0000313" key="4">
    <source>
        <dbReference type="Proteomes" id="UP001107558"/>
    </source>
</evidence>
<dbReference type="OrthoDB" id="7719291at2759"/>
<evidence type="ECO:0008006" key="5">
    <source>
        <dbReference type="Google" id="ProtNLM"/>
    </source>
</evidence>
<accession>A0A9J6C898</accession>
<dbReference type="InterPro" id="IPR036846">
    <property type="entry name" value="GM2-AP_sf"/>
</dbReference>
<sequence>MKIFIILLALLINETYGASVQKLFEMTKWENCAGKLPIEIFLEVNQTNMVPNKIYYSGHLDVSEKVSGPIEFSFETNKCDFSMQKCEKFNGVKLPGICEVLKNVNGPFYPVVKAFKPRLSCPILPGKYETMNSVVDVSPFAPLPVDGYTWVSTVKASSGEGKNRKLAMCLLMETKITLYKTRKNKN</sequence>
<evidence type="ECO:0000313" key="3">
    <source>
        <dbReference type="EMBL" id="KAG5678165.1"/>
    </source>
</evidence>
<gene>
    <name evidence="3" type="ORF">PVAND_007858</name>
</gene>
<organism evidence="3 4">
    <name type="scientific">Polypedilum vanderplanki</name>
    <name type="common">Sleeping chironomid midge</name>
    <dbReference type="NCBI Taxonomy" id="319348"/>
    <lineage>
        <taxon>Eukaryota</taxon>
        <taxon>Metazoa</taxon>
        <taxon>Ecdysozoa</taxon>
        <taxon>Arthropoda</taxon>
        <taxon>Hexapoda</taxon>
        <taxon>Insecta</taxon>
        <taxon>Pterygota</taxon>
        <taxon>Neoptera</taxon>
        <taxon>Endopterygota</taxon>
        <taxon>Diptera</taxon>
        <taxon>Nematocera</taxon>
        <taxon>Chironomoidea</taxon>
        <taxon>Chironomidae</taxon>
        <taxon>Chironominae</taxon>
        <taxon>Polypedilum</taxon>
        <taxon>Polypedilum</taxon>
    </lineage>
</organism>
<comment type="caution">
    <text evidence="3">The sequence shown here is derived from an EMBL/GenBank/DDBJ whole genome shotgun (WGS) entry which is preliminary data.</text>
</comment>
<feature type="signal peptide" evidence="2">
    <location>
        <begin position="1"/>
        <end position="17"/>
    </location>
</feature>
<evidence type="ECO:0000256" key="1">
    <source>
        <dbReference type="ARBA" id="ARBA00022729"/>
    </source>
</evidence>
<evidence type="ECO:0000256" key="2">
    <source>
        <dbReference type="SAM" id="SignalP"/>
    </source>
</evidence>
<keyword evidence="4" id="KW-1185">Reference proteome</keyword>
<protein>
    <recommendedName>
        <fullName evidence="5">MD-2-related lipid-recognition domain-containing protein</fullName>
    </recommendedName>
</protein>
<dbReference type="Gene3D" id="2.70.220.10">
    <property type="entry name" value="Ganglioside GM2 activator"/>
    <property type="match status" value="1"/>
</dbReference>
<feature type="chain" id="PRO_5039927627" description="MD-2-related lipid-recognition domain-containing protein" evidence="2">
    <location>
        <begin position="18"/>
        <end position="186"/>
    </location>
</feature>